<name>A0A9D1CK37_9FIRM</name>
<dbReference type="PANTHER" id="PTHR33231:SF1">
    <property type="entry name" value="30S RIBOSOMAL PROTEIN"/>
    <property type="match status" value="1"/>
</dbReference>
<comment type="subcellular location">
    <subcellularLocation>
        <location evidence="3">Cytoplasm</location>
    </subcellularLocation>
</comment>
<dbReference type="GO" id="GO:0022627">
    <property type="term" value="C:cytosolic small ribosomal subunit"/>
    <property type="evidence" value="ECO:0007669"/>
    <property type="project" value="TreeGrafter"/>
</dbReference>
<dbReference type="PANTHER" id="PTHR33231">
    <property type="entry name" value="30S RIBOSOMAL PROTEIN"/>
    <property type="match status" value="1"/>
</dbReference>
<comment type="similarity">
    <text evidence="3">Belongs to the HPF/YfiA ribosome-associated protein family. Long HPF subfamily.</text>
</comment>
<gene>
    <name evidence="6" type="primary">raiA</name>
    <name evidence="3" type="synonym">hpf</name>
    <name evidence="6" type="ORF">IAC85_01470</name>
</gene>
<evidence type="ECO:0000259" key="5">
    <source>
        <dbReference type="Pfam" id="PF16321"/>
    </source>
</evidence>
<comment type="caution">
    <text evidence="6">The sequence shown here is derived from an EMBL/GenBank/DDBJ whole genome shotgun (WGS) entry which is preliminary data.</text>
</comment>
<reference evidence="6" key="2">
    <citation type="journal article" date="2021" name="PeerJ">
        <title>Extensive microbial diversity within the chicken gut microbiome revealed by metagenomics and culture.</title>
        <authorList>
            <person name="Gilroy R."/>
            <person name="Ravi A."/>
            <person name="Getino M."/>
            <person name="Pursley I."/>
            <person name="Horton D.L."/>
            <person name="Alikhan N.F."/>
            <person name="Baker D."/>
            <person name="Gharbi K."/>
            <person name="Hall N."/>
            <person name="Watson M."/>
            <person name="Adriaenssens E.M."/>
            <person name="Foster-Nyarko E."/>
            <person name="Jarju S."/>
            <person name="Secka A."/>
            <person name="Antonio M."/>
            <person name="Oren A."/>
            <person name="Chaudhuri R.R."/>
            <person name="La Ragione R."/>
            <person name="Hildebrand F."/>
            <person name="Pallen M.J."/>
        </authorList>
    </citation>
    <scope>NUCLEOTIDE SEQUENCE</scope>
    <source>
        <strain evidence="6">CHK165-10780</strain>
    </source>
</reference>
<evidence type="ECO:0000313" key="7">
    <source>
        <dbReference type="Proteomes" id="UP000886725"/>
    </source>
</evidence>
<dbReference type="EMBL" id="DVFU01000030">
    <property type="protein sequence ID" value="HIQ64387.1"/>
    <property type="molecule type" value="Genomic_DNA"/>
</dbReference>
<dbReference type="Proteomes" id="UP000886725">
    <property type="component" value="Unassembled WGS sequence"/>
</dbReference>
<evidence type="ECO:0000313" key="6">
    <source>
        <dbReference type="EMBL" id="HIQ64387.1"/>
    </source>
</evidence>
<dbReference type="InterPro" id="IPR034694">
    <property type="entry name" value="HPF_long/plastid"/>
</dbReference>
<organism evidence="6 7">
    <name type="scientific">Candidatus Faecenecus gallistercoris</name>
    <dbReference type="NCBI Taxonomy" id="2840793"/>
    <lineage>
        <taxon>Bacteria</taxon>
        <taxon>Bacillati</taxon>
        <taxon>Bacillota</taxon>
        <taxon>Bacillota incertae sedis</taxon>
        <taxon>Candidatus Faecenecus</taxon>
    </lineage>
</organism>
<evidence type="ECO:0000256" key="1">
    <source>
        <dbReference type="ARBA" id="ARBA00022490"/>
    </source>
</evidence>
<evidence type="ECO:0000256" key="4">
    <source>
        <dbReference type="SAM" id="Coils"/>
    </source>
</evidence>
<evidence type="ECO:0000256" key="2">
    <source>
        <dbReference type="ARBA" id="ARBA00022845"/>
    </source>
</evidence>
<keyword evidence="1 3" id="KW-0963">Cytoplasm</keyword>
<dbReference type="CDD" id="cd00552">
    <property type="entry name" value="RaiA"/>
    <property type="match status" value="1"/>
</dbReference>
<comment type="subunit">
    <text evidence="3">Interacts with 100S ribosomes.</text>
</comment>
<dbReference type="Gene3D" id="3.30.505.50">
    <property type="entry name" value="Sigma 54 modulation/S30EA ribosomal protein, C-terminal domain"/>
    <property type="match status" value="1"/>
</dbReference>
<dbReference type="Gene3D" id="3.30.160.100">
    <property type="entry name" value="Ribosome hibernation promotion factor-like"/>
    <property type="match status" value="1"/>
</dbReference>
<feature type="coiled-coil region" evidence="4">
    <location>
        <begin position="20"/>
        <end position="47"/>
    </location>
</feature>
<dbReference type="AlphaFoldDB" id="A0A9D1CK37"/>
<sequence>MNIILRGEKNKATKAMSDYAKEKLSKLDKYIENAEDVQATIVAKKRNHQDKVEITIPVKSFILRAEESQDDFYAAIDVAVDKLERQLRKNKTRLQSQLEKTKKQDIFDFSSFEEMDDDDEGDAQTIVKRKKVEVKPMSEEEAILQMELIGHQFYLFKDADTNQPTVVYKRKDGNYGIIESE</sequence>
<dbReference type="FunFam" id="3.30.505.50:FF:000002">
    <property type="entry name" value="Ribosome hibernation promoting factor"/>
    <property type="match status" value="1"/>
</dbReference>
<dbReference type="NCBIfam" id="TIGR00741">
    <property type="entry name" value="yfiA"/>
    <property type="match status" value="1"/>
</dbReference>
<dbReference type="InterPro" id="IPR038416">
    <property type="entry name" value="Ribosom_S30AE_C_sf"/>
</dbReference>
<dbReference type="Pfam" id="PF16321">
    <property type="entry name" value="Ribosom_S30AE_C"/>
    <property type="match status" value="1"/>
</dbReference>
<dbReference type="InterPro" id="IPR050574">
    <property type="entry name" value="HPF/YfiA_ribosome-assoc"/>
</dbReference>
<dbReference type="GO" id="GO:0045900">
    <property type="term" value="P:negative regulation of translational elongation"/>
    <property type="evidence" value="ECO:0007669"/>
    <property type="project" value="TreeGrafter"/>
</dbReference>
<dbReference type="InterPro" id="IPR032528">
    <property type="entry name" value="Ribosom_S30AE_C"/>
</dbReference>
<evidence type="ECO:0000256" key="3">
    <source>
        <dbReference type="HAMAP-Rule" id="MF_00839"/>
    </source>
</evidence>
<proteinExistence type="inferred from homology"/>
<feature type="domain" description="Sigma 54 modulation/S30EA ribosomal protein C-terminal" evidence="5">
    <location>
        <begin position="123"/>
        <end position="177"/>
    </location>
</feature>
<accession>A0A9D1CK37</accession>
<dbReference type="InterPro" id="IPR003489">
    <property type="entry name" value="RHF/RaiA"/>
</dbReference>
<dbReference type="InterPro" id="IPR036567">
    <property type="entry name" value="RHF-like"/>
</dbReference>
<keyword evidence="2 3" id="KW-0810">Translation regulation</keyword>
<dbReference type="Pfam" id="PF02482">
    <property type="entry name" value="Ribosomal_S30AE"/>
    <property type="match status" value="1"/>
</dbReference>
<comment type="function">
    <text evidence="3">Required for dimerization of active 70S ribosomes into 100S ribosomes in stationary phase; 100S ribosomes are translationally inactive and sometimes present during exponential growth.</text>
</comment>
<dbReference type="GO" id="GO:0043024">
    <property type="term" value="F:ribosomal small subunit binding"/>
    <property type="evidence" value="ECO:0007669"/>
    <property type="project" value="TreeGrafter"/>
</dbReference>
<dbReference type="SUPFAM" id="SSF69754">
    <property type="entry name" value="Ribosome binding protein Y (YfiA homologue)"/>
    <property type="match status" value="1"/>
</dbReference>
<keyword evidence="4" id="KW-0175">Coiled coil</keyword>
<dbReference type="HAMAP" id="MF_00839">
    <property type="entry name" value="HPF"/>
    <property type="match status" value="1"/>
</dbReference>
<protein>
    <recommendedName>
        <fullName evidence="3">Ribosome hibernation promoting factor</fullName>
        <shortName evidence="3">HPF</shortName>
    </recommendedName>
</protein>
<reference evidence="6" key="1">
    <citation type="submission" date="2020-10" db="EMBL/GenBank/DDBJ databases">
        <authorList>
            <person name="Gilroy R."/>
        </authorList>
    </citation>
    <scope>NUCLEOTIDE SEQUENCE</scope>
    <source>
        <strain evidence="6">CHK165-10780</strain>
    </source>
</reference>